<keyword evidence="1" id="KW-1133">Transmembrane helix</keyword>
<name>A0A1J5G6G1_9BACT</name>
<sequence length="182" mass="20635">MENSTINKREWVLWGIAIASIMFSSFAVWQMYLLKLDMIVINTRTERAEKEFNLREQTAVNFSAQYPISGTITKIEKNQWTVEVKIAQPPSKPSIFSKVGEEKPVEIKYDTKQSIISFSDTVSFLGKKKEEFVVGDKITAYAMEPIMDITKVSAMRVETQGFKPGIVEPVEQDDLSGTSLPQ</sequence>
<evidence type="ECO:0000256" key="1">
    <source>
        <dbReference type="SAM" id="Phobius"/>
    </source>
</evidence>
<feature type="transmembrane region" description="Helical" evidence="1">
    <location>
        <begin position="12"/>
        <end position="34"/>
    </location>
</feature>
<gene>
    <name evidence="2" type="ORF">AUK15_02350</name>
</gene>
<keyword evidence="1" id="KW-0812">Transmembrane</keyword>
<protein>
    <submittedName>
        <fullName evidence="2">Uncharacterized protein</fullName>
    </submittedName>
</protein>
<organism evidence="2 3">
    <name type="scientific">Candidatus Nomurabacteria bacterium CG2_30_43_9</name>
    <dbReference type="NCBI Taxonomy" id="1805283"/>
    <lineage>
        <taxon>Bacteria</taxon>
        <taxon>Candidatus Nomuraibacteriota</taxon>
    </lineage>
</organism>
<keyword evidence="1" id="KW-0472">Membrane</keyword>
<proteinExistence type="predicted"/>
<evidence type="ECO:0000313" key="2">
    <source>
        <dbReference type="EMBL" id="OIP65226.1"/>
    </source>
</evidence>
<comment type="caution">
    <text evidence="2">The sequence shown here is derived from an EMBL/GenBank/DDBJ whole genome shotgun (WGS) entry which is preliminary data.</text>
</comment>
<dbReference type="Proteomes" id="UP000182059">
    <property type="component" value="Unassembled WGS sequence"/>
</dbReference>
<reference evidence="2 3" key="1">
    <citation type="journal article" date="2016" name="Environ. Microbiol.">
        <title>Genomic resolution of a cold subsurface aquifer community provides metabolic insights for novel microbes adapted to high CO concentrations.</title>
        <authorList>
            <person name="Probst A.J."/>
            <person name="Castelle C.J."/>
            <person name="Singh A."/>
            <person name="Brown C.T."/>
            <person name="Anantharaman K."/>
            <person name="Sharon I."/>
            <person name="Hug L.A."/>
            <person name="Burstein D."/>
            <person name="Emerson J.B."/>
            <person name="Thomas B.C."/>
            <person name="Banfield J.F."/>
        </authorList>
    </citation>
    <scope>NUCLEOTIDE SEQUENCE [LARGE SCALE GENOMIC DNA]</scope>
    <source>
        <strain evidence="2">CG2_30_43_9</strain>
    </source>
</reference>
<dbReference type="AlphaFoldDB" id="A0A1J5G6G1"/>
<evidence type="ECO:0000313" key="3">
    <source>
        <dbReference type="Proteomes" id="UP000182059"/>
    </source>
</evidence>
<accession>A0A1J5G6G1</accession>
<dbReference type="EMBL" id="MNYX01000054">
    <property type="protein sequence ID" value="OIP65226.1"/>
    <property type="molecule type" value="Genomic_DNA"/>
</dbReference>